<organism evidence="2 3">
    <name type="scientific">Streptococcus dentapri</name>
    <dbReference type="NCBI Taxonomy" id="573564"/>
    <lineage>
        <taxon>Bacteria</taxon>
        <taxon>Bacillati</taxon>
        <taxon>Bacillota</taxon>
        <taxon>Bacilli</taxon>
        <taxon>Lactobacillales</taxon>
        <taxon>Streptococcaceae</taxon>
        <taxon>Streptococcus</taxon>
    </lineage>
</organism>
<gene>
    <name evidence="2" type="primary">yfmF</name>
    <name evidence="2" type="ORF">ACFOSE_06875</name>
</gene>
<proteinExistence type="predicted"/>
<dbReference type="NCBIfam" id="NF047422">
    <property type="entry name" value="YfmF_fam"/>
    <property type="match status" value="1"/>
</dbReference>
<name>A0ABV8D2D9_9STRE</name>
<evidence type="ECO:0000313" key="2">
    <source>
        <dbReference type="EMBL" id="MFC3932487.1"/>
    </source>
</evidence>
<dbReference type="Gene3D" id="3.30.830.10">
    <property type="entry name" value="Metalloenzyme, LuxS/M16 peptidase-like"/>
    <property type="match status" value="2"/>
</dbReference>
<dbReference type="EMBL" id="JBHSAC010000056">
    <property type="protein sequence ID" value="MFC3932487.1"/>
    <property type="molecule type" value="Genomic_DNA"/>
</dbReference>
<dbReference type="InterPro" id="IPR011249">
    <property type="entry name" value="Metalloenz_LuxS/M16"/>
</dbReference>
<dbReference type="Pfam" id="PF05193">
    <property type="entry name" value="Peptidase_M16_C"/>
    <property type="match status" value="1"/>
</dbReference>
<accession>A0ABV8D2D9</accession>
<evidence type="ECO:0000259" key="1">
    <source>
        <dbReference type="Pfam" id="PF05193"/>
    </source>
</evidence>
<feature type="domain" description="Peptidase M16 C-terminal" evidence="1">
    <location>
        <begin position="187"/>
        <end position="351"/>
    </location>
</feature>
<comment type="caution">
    <text evidence="2">The sequence shown here is derived from an EMBL/GenBank/DDBJ whole genome shotgun (WGS) entry which is preliminary data.</text>
</comment>
<reference evidence="3" key="1">
    <citation type="journal article" date="2019" name="Int. J. Syst. Evol. Microbiol.">
        <title>The Global Catalogue of Microorganisms (GCM) 10K type strain sequencing project: providing services to taxonomists for standard genome sequencing and annotation.</title>
        <authorList>
            <consortium name="The Broad Institute Genomics Platform"/>
            <consortium name="The Broad Institute Genome Sequencing Center for Infectious Disease"/>
            <person name="Wu L."/>
            <person name="Ma J."/>
        </authorList>
    </citation>
    <scope>NUCLEOTIDE SEQUENCE [LARGE SCALE GENOMIC DNA]</scope>
    <source>
        <strain evidence="3">CCUG 58728</strain>
    </source>
</reference>
<sequence length="415" mass="48274">MKIVDGVNLHVIKTAKFKTNHITLRFTGNQSKETVAKRVLTAQMLATANADYPTHRLFQQKLASLYGTRLSTKVSTKGKAHLVDIDIDFLRDDFTLKEENLLEEVFDILYGILYRPLISLEQFQSKTFDIEKANLLSYLKVDEEDSFYYSGLKLHSLYHQDEDLQISEYAEIKLIEKENSYTAYQEFQKMLKEDQIDIFVLGDIDGYSVIEQLNHFPFEKRQVYKFVNHQQNIVNIVKEEIEHRQNSQSVLQIAYHLPIANYQRDLCLAQLLNGMLGCFGHSRLFTEVREKAGLAYTISSELDRYTGLLQIYAGIDKSNREKTLHLINKQWHDFKLGRFSSQLMNQTKQLLISNAQLVQDCPKVLIERLYNSKVIQRKSFKLEDWIKTIDSLTKSDIICLAKASRLQAVYFLEGE</sequence>
<dbReference type="RefSeq" id="WP_380431941.1">
    <property type="nucleotide sequence ID" value="NZ_JBHSAC010000056.1"/>
</dbReference>
<evidence type="ECO:0000313" key="3">
    <source>
        <dbReference type="Proteomes" id="UP001595901"/>
    </source>
</evidence>
<dbReference type="InterPro" id="IPR007863">
    <property type="entry name" value="Peptidase_M16_C"/>
</dbReference>
<protein>
    <submittedName>
        <fullName evidence="2">EF-P 5-aminopentanol modification-associated protein YfmF</fullName>
    </submittedName>
</protein>
<dbReference type="SUPFAM" id="SSF63411">
    <property type="entry name" value="LuxS/MPP-like metallohydrolase"/>
    <property type="match status" value="2"/>
</dbReference>
<keyword evidence="3" id="KW-1185">Reference proteome</keyword>
<dbReference type="Proteomes" id="UP001595901">
    <property type="component" value="Unassembled WGS sequence"/>
</dbReference>